<reference evidence="8 9" key="1">
    <citation type="journal article" date="2017" name="Nat. Microbiol.">
        <title>Natural product diversity associated with the nematode symbionts Photorhabdus and Xenorhabdus.</title>
        <authorList>
            <person name="Tobias N.J."/>
            <person name="Wolff H."/>
            <person name="Djahanschiri B."/>
            <person name="Grundmann F."/>
            <person name="Kronenwerth M."/>
            <person name="Shi Y.M."/>
            <person name="Simonyi S."/>
            <person name="Grun P."/>
            <person name="Shapiro-Ilan D."/>
            <person name="Pidot S.J."/>
            <person name="Stinear T.P."/>
            <person name="Ebersberger I."/>
            <person name="Bode H.B."/>
        </authorList>
    </citation>
    <scope>NUCLEOTIDE SEQUENCE [LARGE SCALE GENOMIC DNA]</scope>
    <source>
        <strain evidence="8 9">DSM 17904</strain>
    </source>
</reference>
<dbReference type="NCBIfam" id="TIGR02464">
    <property type="entry name" value="ribofla_fusion"/>
    <property type="match status" value="1"/>
</dbReference>
<dbReference type="CDD" id="cd15457">
    <property type="entry name" value="NADAR"/>
    <property type="match status" value="1"/>
</dbReference>
<dbReference type="SUPFAM" id="SSF143990">
    <property type="entry name" value="YbiA-like"/>
    <property type="match status" value="1"/>
</dbReference>
<dbReference type="Proteomes" id="UP000222366">
    <property type="component" value="Unassembled WGS sequence"/>
</dbReference>
<comment type="function">
    <text evidence="6">Catalyzes the hydrolysis of the N-glycosidic bond in the first two intermediates of riboflavin biosynthesis, which are highly reactive metabolites, yielding relatively innocuous products. Thus, can divert a surplus of harmful intermediates into relatively harmless products and pre-empt the damage these intermediates would otherwise do. Helps maintain flavin levels. May act on other substrates in vivo. Has no activity against GTP, nucleoside monophosphates or ADP-ribose. Is Required for swarming motility.</text>
</comment>
<evidence type="ECO:0000313" key="9">
    <source>
        <dbReference type="Proteomes" id="UP000222366"/>
    </source>
</evidence>
<dbReference type="Pfam" id="PF08719">
    <property type="entry name" value="NADAR"/>
    <property type="match status" value="1"/>
</dbReference>
<comment type="caution">
    <text evidence="8">The sequence shown here is derived from an EMBL/GenBank/DDBJ whole genome shotgun (WGS) entry which is preliminary data.</text>
</comment>
<evidence type="ECO:0000256" key="3">
    <source>
        <dbReference type="ARBA" id="ARBA00008508"/>
    </source>
</evidence>
<evidence type="ECO:0000259" key="7">
    <source>
        <dbReference type="Pfam" id="PF08719"/>
    </source>
</evidence>
<comment type="catalytic activity">
    <reaction evidence="1">
        <text>5-amino-6-(5-phospho-D-ribosylamino)uracil + H2O = 5,6-diaminouracil + D-ribose 5-phosphate</text>
        <dbReference type="Rhea" id="RHEA:55020"/>
        <dbReference type="ChEBI" id="CHEBI:15377"/>
        <dbReference type="ChEBI" id="CHEBI:46252"/>
        <dbReference type="ChEBI" id="CHEBI:58453"/>
        <dbReference type="ChEBI" id="CHEBI:78346"/>
    </reaction>
</comment>
<evidence type="ECO:0000313" key="8">
    <source>
        <dbReference type="EMBL" id="PHM63983.1"/>
    </source>
</evidence>
<dbReference type="Gene3D" id="1.10.357.40">
    <property type="entry name" value="YbiA-like"/>
    <property type="match status" value="1"/>
</dbReference>
<protein>
    <recommendedName>
        <fullName evidence="4">N-glycosidase YbiA</fullName>
    </recommendedName>
    <alternativeName>
        <fullName evidence="5">Riboflavin biosynthesis intermediates N-glycosidase</fullName>
    </alternativeName>
</protein>
<sequence length="183" mass="20934">MDIKTLCKLYQSKEDIEYLFFWGHKKHHTELITKSCLSQWYPAQFIVDGVSYISAEHYMMAGKARLFNDFATMEKIINAKNPGAAKSYGREVRGFNQSIWNEHRLKIVIDGNIAKFSQNPAMEAFLLRTGDKVLVEASPVDRIWGVGMAEDNPDIYNPLAWNGLNLLGFSLMVVREKLKIEGE</sequence>
<proteinExistence type="inferred from homology"/>
<feature type="domain" description="NADAR" evidence="7">
    <location>
        <begin position="20"/>
        <end position="179"/>
    </location>
</feature>
<evidence type="ECO:0000256" key="4">
    <source>
        <dbReference type="ARBA" id="ARBA00014614"/>
    </source>
</evidence>
<dbReference type="RefSeq" id="WP_099125832.1">
    <property type="nucleotide sequence ID" value="NZ_CAWNRH010000116.1"/>
</dbReference>
<dbReference type="EMBL" id="NJAJ01000040">
    <property type="protein sequence ID" value="PHM63983.1"/>
    <property type="molecule type" value="Genomic_DNA"/>
</dbReference>
<dbReference type="AlphaFoldDB" id="A0A2D0KKM6"/>
<name>A0A2D0KKM6_9GAMM</name>
<dbReference type="InterPro" id="IPR037238">
    <property type="entry name" value="YbiA-like_sf"/>
</dbReference>
<evidence type="ECO:0000256" key="2">
    <source>
        <dbReference type="ARBA" id="ARBA00000751"/>
    </source>
</evidence>
<evidence type="ECO:0000256" key="1">
    <source>
        <dbReference type="ARBA" id="ARBA00000022"/>
    </source>
</evidence>
<gene>
    <name evidence="8" type="ORF">Xsto_03440</name>
</gene>
<accession>A0A2D0KKM6</accession>
<organism evidence="8 9">
    <name type="scientific">Xenorhabdus stockiae</name>
    <dbReference type="NCBI Taxonomy" id="351614"/>
    <lineage>
        <taxon>Bacteria</taxon>
        <taxon>Pseudomonadati</taxon>
        <taxon>Pseudomonadota</taxon>
        <taxon>Gammaproteobacteria</taxon>
        <taxon>Enterobacterales</taxon>
        <taxon>Morganellaceae</taxon>
        <taxon>Xenorhabdus</taxon>
    </lineage>
</organism>
<comment type="catalytic activity">
    <reaction evidence="2">
        <text>2,5-diamino-6-hydroxy-4-(5-phosphoribosylamino)-pyrimidine + H2O = 2,5,6-triamino-4-hydroxypyrimidine + D-ribose 5-phosphate</text>
        <dbReference type="Rhea" id="RHEA:23436"/>
        <dbReference type="ChEBI" id="CHEBI:15377"/>
        <dbReference type="ChEBI" id="CHEBI:58614"/>
        <dbReference type="ChEBI" id="CHEBI:78346"/>
        <dbReference type="ChEBI" id="CHEBI:137796"/>
    </reaction>
</comment>
<dbReference type="InterPro" id="IPR012816">
    <property type="entry name" value="NADAR"/>
</dbReference>
<evidence type="ECO:0000256" key="5">
    <source>
        <dbReference type="ARBA" id="ARBA00032343"/>
    </source>
</evidence>
<evidence type="ECO:0000256" key="6">
    <source>
        <dbReference type="ARBA" id="ARBA00045377"/>
    </source>
</evidence>
<comment type="similarity">
    <text evidence="3">Belongs to the YbiA family.</text>
</comment>
<keyword evidence="9" id="KW-1185">Reference proteome</keyword>